<dbReference type="KEGG" id="dpx:DAPPUDRAFT_112092"/>
<dbReference type="InParanoid" id="E9HAX9"/>
<feature type="region of interest" description="Disordered" evidence="1">
    <location>
        <begin position="1"/>
        <end position="74"/>
    </location>
</feature>
<organism evidence="2 3">
    <name type="scientific">Daphnia pulex</name>
    <name type="common">Water flea</name>
    <dbReference type="NCBI Taxonomy" id="6669"/>
    <lineage>
        <taxon>Eukaryota</taxon>
        <taxon>Metazoa</taxon>
        <taxon>Ecdysozoa</taxon>
        <taxon>Arthropoda</taxon>
        <taxon>Crustacea</taxon>
        <taxon>Branchiopoda</taxon>
        <taxon>Diplostraca</taxon>
        <taxon>Cladocera</taxon>
        <taxon>Anomopoda</taxon>
        <taxon>Daphniidae</taxon>
        <taxon>Daphnia</taxon>
    </lineage>
</organism>
<evidence type="ECO:0000313" key="2">
    <source>
        <dbReference type="EMBL" id="EFX71111.1"/>
    </source>
</evidence>
<dbReference type="EMBL" id="GL732613">
    <property type="protein sequence ID" value="EFX71111.1"/>
    <property type="molecule type" value="Genomic_DNA"/>
</dbReference>
<keyword evidence="3" id="KW-1185">Reference proteome</keyword>
<gene>
    <name evidence="2" type="ORF">DAPPUDRAFT_112092</name>
</gene>
<protein>
    <submittedName>
        <fullName evidence="2">Uncharacterized protein</fullName>
    </submittedName>
</protein>
<reference evidence="2 3" key="1">
    <citation type="journal article" date="2011" name="Science">
        <title>The ecoresponsive genome of Daphnia pulex.</title>
        <authorList>
            <person name="Colbourne J.K."/>
            <person name="Pfrender M.E."/>
            <person name="Gilbert D."/>
            <person name="Thomas W.K."/>
            <person name="Tucker A."/>
            <person name="Oakley T.H."/>
            <person name="Tokishita S."/>
            <person name="Aerts A."/>
            <person name="Arnold G.J."/>
            <person name="Basu M.K."/>
            <person name="Bauer D.J."/>
            <person name="Caceres C.E."/>
            <person name="Carmel L."/>
            <person name="Casola C."/>
            <person name="Choi J.H."/>
            <person name="Detter J.C."/>
            <person name="Dong Q."/>
            <person name="Dusheyko S."/>
            <person name="Eads B.D."/>
            <person name="Frohlich T."/>
            <person name="Geiler-Samerotte K.A."/>
            <person name="Gerlach D."/>
            <person name="Hatcher P."/>
            <person name="Jogdeo S."/>
            <person name="Krijgsveld J."/>
            <person name="Kriventseva E.V."/>
            <person name="Kultz D."/>
            <person name="Laforsch C."/>
            <person name="Lindquist E."/>
            <person name="Lopez J."/>
            <person name="Manak J.R."/>
            <person name="Muller J."/>
            <person name="Pangilinan J."/>
            <person name="Patwardhan R.P."/>
            <person name="Pitluck S."/>
            <person name="Pritham E.J."/>
            <person name="Rechtsteiner A."/>
            <person name="Rho M."/>
            <person name="Rogozin I.B."/>
            <person name="Sakarya O."/>
            <person name="Salamov A."/>
            <person name="Schaack S."/>
            <person name="Shapiro H."/>
            <person name="Shiga Y."/>
            <person name="Skalitzky C."/>
            <person name="Smith Z."/>
            <person name="Souvorov A."/>
            <person name="Sung W."/>
            <person name="Tang Z."/>
            <person name="Tsuchiya D."/>
            <person name="Tu H."/>
            <person name="Vos H."/>
            <person name="Wang M."/>
            <person name="Wolf Y.I."/>
            <person name="Yamagata H."/>
            <person name="Yamada T."/>
            <person name="Ye Y."/>
            <person name="Shaw J.R."/>
            <person name="Andrews J."/>
            <person name="Crease T.J."/>
            <person name="Tang H."/>
            <person name="Lucas S.M."/>
            <person name="Robertson H.M."/>
            <person name="Bork P."/>
            <person name="Koonin E.V."/>
            <person name="Zdobnov E.M."/>
            <person name="Grigoriev I.V."/>
            <person name="Lynch M."/>
            <person name="Boore J.L."/>
        </authorList>
    </citation>
    <scope>NUCLEOTIDE SEQUENCE [LARGE SCALE GENOMIC DNA]</scope>
</reference>
<evidence type="ECO:0000256" key="1">
    <source>
        <dbReference type="SAM" id="MobiDB-lite"/>
    </source>
</evidence>
<dbReference type="AlphaFoldDB" id="E9HAX9"/>
<evidence type="ECO:0000313" key="3">
    <source>
        <dbReference type="Proteomes" id="UP000000305"/>
    </source>
</evidence>
<dbReference type="Proteomes" id="UP000000305">
    <property type="component" value="Unassembled WGS sequence"/>
</dbReference>
<proteinExistence type="predicted"/>
<dbReference type="HOGENOM" id="CLU_1919182_0_0_1"/>
<name>E9HAX9_DAPPU</name>
<feature type="compositionally biased region" description="Low complexity" evidence="1">
    <location>
        <begin position="89"/>
        <end position="103"/>
    </location>
</feature>
<accession>E9HAX9</accession>
<feature type="region of interest" description="Disordered" evidence="1">
    <location>
        <begin position="89"/>
        <end position="132"/>
    </location>
</feature>
<sequence>MPRNRRPPRQPHQGPEFANNDAGVPPEFQDGLHNGAPANLGQQRRADEDDSPSPPPQHQNEEPPRRVLRLSRQRRDRIYAANIAVRQQRVAERQQQQQRPQRPFAIRALNGLPMEINAPPSPPPQNENEHAE</sequence>